<dbReference type="EMBL" id="ACCU02000003">
    <property type="protein sequence ID" value="RMX61870.1"/>
    <property type="molecule type" value="Genomic_DNA"/>
</dbReference>
<proteinExistence type="predicted"/>
<protein>
    <submittedName>
        <fullName evidence="1">Uncharacterized protein</fullName>
    </submittedName>
</protein>
<evidence type="ECO:0000313" key="2">
    <source>
        <dbReference type="Proteomes" id="UP000004703"/>
    </source>
</evidence>
<comment type="caution">
    <text evidence="1">The sequence shown here is derived from an EMBL/GenBank/DDBJ whole genome shotgun (WGS) entry which is preliminary data.</text>
</comment>
<dbReference type="AlphaFoldDB" id="A0A5E8UXI1"/>
<organism evidence="1 2">
    <name type="scientific">Roseibium alexandrii (strain DSM 17067 / NCIMB 14079 / DFL-11)</name>
    <name type="common">Labrenzia alexandrii</name>
    <dbReference type="NCBI Taxonomy" id="244592"/>
    <lineage>
        <taxon>Bacteria</taxon>
        <taxon>Pseudomonadati</taxon>
        <taxon>Pseudomonadota</taxon>
        <taxon>Alphaproteobacteria</taxon>
        <taxon>Hyphomicrobiales</taxon>
        <taxon>Stappiaceae</taxon>
        <taxon>Roseibium</taxon>
    </lineage>
</organism>
<reference evidence="1 2" key="2">
    <citation type="submission" date="2013-04" db="EMBL/GenBank/DDBJ databases">
        <authorList>
            <person name="Fiebig A."/>
            <person name="Pradella S."/>
            <person name="Wagner-Doebler I."/>
        </authorList>
    </citation>
    <scope>NUCLEOTIDE SEQUENCE [LARGE SCALE GENOMIC DNA]</scope>
    <source>
        <strain evidence="2">DSM 17067 / NCIMB 14079 / DFL-11</strain>
    </source>
</reference>
<accession>A0A5E8UXI1</accession>
<reference evidence="1 2" key="1">
    <citation type="submission" date="2008-01" db="EMBL/GenBank/DDBJ databases">
        <authorList>
            <person name="Wagner-Dobler I."/>
            <person name="Ferriera S."/>
            <person name="Johnson J."/>
            <person name="Kravitz S."/>
            <person name="Beeson K."/>
            <person name="Sutton G."/>
            <person name="Rogers Y.-H."/>
            <person name="Friedman R."/>
            <person name="Frazier M."/>
            <person name="Venter J.C."/>
        </authorList>
    </citation>
    <scope>NUCLEOTIDE SEQUENCE [LARGE SCALE GENOMIC DNA]</scope>
    <source>
        <strain evidence="2">DSM 17067 / NCIMB 14079 / DFL-11</strain>
    </source>
</reference>
<gene>
    <name evidence="1" type="ORF">SADFL11_00045720</name>
</gene>
<name>A0A5E8UXI1_ROSAD</name>
<dbReference type="Proteomes" id="UP000004703">
    <property type="component" value="Chromosome"/>
</dbReference>
<evidence type="ECO:0000313" key="1">
    <source>
        <dbReference type="EMBL" id="RMX61870.1"/>
    </source>
</evidence>
<sequence>MDVQTFSLTGGTELIVEINEHKDGMGATTIQYLKFSDGTLGTKTCTCSCAKDTASKTCDSSSTSATCDCTGSSCTIDC</sequence>